<gene>
    <name evidence="1" type="ORF">CISIN_1g042452mg</name>
</gene>
<name>A0A067E0S9_CITSI</name>
<dbReference type="PANTHER" id="PTHR34835">
    <property type="entry name" value="OS07G0283600 PROTEIN-RELATED"/>
    <property type="match status" value="1"/>
</dbReference>
<evidence type="ECO:0000313" key="2">
    <source>
        <dbReference type="Proteomes" id="UP000027120"/>
    </source>
</evidence>
<reference evidence="1 2" key="1">
    <citation type="submission" date="2014-04" db="EMBL/GenBank/DDBJ databases">
        <authorList>
            <consortium name="International Citrus Genome Consortium"/>
            <person name="Gmitter F."/>
            <person name="Chen C."/>
            <person name="Farmerie W."/>
            <person name="Harkins T."/>
            <person name="Desany B."/>
            <person name="Mohiuddin M."/>
            <person name="Kodira C."/>
            <person name="Borodovsky M."/>
            <person name="Lomsadze A."/>
            <person name="Burns P."/>
            <person name="Jenkins J."/>
            <person name="Prochnik S."/>
            <person name="Shu S."/>
            <person name="Chapman J."/>
            <person name="Pitluck S."/>
            <person name="Schmutz J."/>
            <person name="Rokhsar D."/>
        </authorList>
    </citation>
    <scope>NUCLEOTIDE SEQUENCE</scope>
</reference>
<accession>A0A067E0S9</accession>
<organism evidence="1 2">
    <name type="scientific">Citrus sinensis</name>
    <name type="common">Sweet orange</name>
    <name type="synonym">Citrus aurantium var. sinensis</name>
    <dbReference type="NCBI Taxonomy" id="2711"/>
    <lineage>
        <taxon>Eukaryota</taxon>
        <taxon>Viridiplantae</taxon>
        <taxon>Streptophyta</taxon>
        <taxon>Embryophyta</taxon>
        <taxon>Tracheophyta</taxon>
        <taxon>Spermatophyta</taxon>
        <taxon>Magnoliopsida</taxon>
        <taxon>eudicotyledons</taxon>
        <taxon>Gunneridae</taxon>
        <taxon>Pentapetalae</taxon>
        <taxon>rosids</taxon>
        <taxon>malvids</taxon>
        <taxon>Sapindales</taxon>
        <taxon>Rutaceae</taxon>
        <taxon>Aurantioideae</taxon>
        <taxon>Citrus</taxon>
    </lineage>
</organism>
<evidence type="ECO:0000313" key="1">
    <source>
        <dbReference type="EMBL" id="KDO44486.1"/>
    </source>
</evidence>
<dbReference type="EMBL" id="KK785299">
    <property type="protein sequence ID" value="KDO44486.1"/>
    <property type="molecule type" value="Genomic_DNA"/>
</dbReference>
<keyword evidence="2" id="KW-1185">Reference proteome</keyword>
<feature type="non-terminal residue" evidence="1">
    <location>
        <position position="1"/>
    </location>
</feature>
<dbReference type="STRING" id="2711.A0A067E0S9"/>
<protein>
    <recommendedName>
        <fullName evidence="3">Aminotransferase-like plant mobile domain-containing protein</fullName>
    </recommendedName>
</protein>
<proteinExistence type="predicted"/>
<dbReference type="PANTHER" id="PTHR34835:SF34">
    <property type="entry name" value="OS08G0555500 PROTEIN"/>
    <property type="match status" value="1"/>
</dbReference>
<evidence type="ECO:0008006" key="3">
    <source>
        <dbReference type="Google" id="ProtNLM"/>
    </source>
</evidence>
<dbReference type="Proteomes" id="UP000027120">
    <property type="component" value="Unassembled WGS sequence"/>
</dbReference>
<sequence length="210" mass="23463">VRKETGKEFKNLPPKKKCKYTGGSHRVSPVDGGKSKFVLRCVPDCLAIVALSLIVEQKALVRAIGFGTLIEMKYDWLKKKLCEWLVDNVDTERSVLRVHGWELEPNATSFVQIIGISDGGIQVEVEGDMYEIAGYLDRFEAITFALFSLGSMLCPPGGVHISSSLLFALNDLKRTSSRNWASFCFGKLMQGITRYIEEKLGYIGDCLLYL</sequence>
<dbReference type="AlphaFoldDB" id="A0A067E0S9"/>